<evidence type="ECO:0000313" key="3">
    <source>
        <dbReference type="EMBL" id="AOY87015.1"/>
    </source>
</evidence>
<keyword evidence="1" id="KW-0732">Signal</keyword>
<evidence type="ECO:0000313" key="4">
    <source>
        <dbReference type="Proteomes" id="UP000177445"/>
    </source>
</evidence>
<gene>
    <name evidence="3" type="ORF">BKP64_01810</name>
</gene>
<dbReference type="KEGG" id="msq:BKP64_01810"/>
<feature type="chain" id="PRO_5009441945" description="PrcB C-terminal domain-containing protein" evidence="1">
    <location>
        <begin position="26"/>
        <end position="159"/>
    </location>
</feature>
<dbReference type="STRING" id="1874317.BKP64_01810"/>
<feature type="domain" description="PrcB C-terminal" evidence="2">
    <location>
        <begin position="87"/>
        <end position="142"/>
    </location>
</feature>
<dbReference type="Proteomes" id="UP000177445">
    <property type="component" value="Chromosome"/>
</dbReference>
<dbReference type="EMBL" id="CP017715">
    <property type="protein sequence ID" value="AOY87015.1"/>
    <property type="molecule type" value="Genomic_DNA"/>
</dbReference>
<dbReference type="RefSeq" id="WP_070965223.1">
    <property type="nucleotide sequence ID" value="NZ_CP017715.1"/>
</dbReference>
<dbReference type="AlphaFoldDB" id="A0A1D9GHN7"/>
<dbReference type="OrthoDB" id="7063364at2"/>
<accession>A0A1D9GHN7</accession>
<protein>
    <recommendedName>
        <fullName evidence="2">PrcB C-terminal domain-containing protein</fullName>
    </recommendedName>
</protein>
<name>A0A1D9GHN7_9GAMM</name>
<dbReference type="Pfam" id="PF14343">
    <property type="entry name" value="PrcB_C"/>
    <property type="match status" value="1"/>
</dbReference>
<reference evidence="3 4" key="1">
    <citation type="submission" date="2016-10" db="EMBL/GenBank/DDBJ databases">
        <title>Marinobacter salinus sp. nov., a moderately halophilic bacterium isolated from a tidal flat environment.</title>
        <authorList>
            <person name="Park S.-J."/>
        </authorList>
    </citation>
    <scope>NUCLEOTIDE SEQUENCE [LARGE SCALE GENOMIC DNA]</scope>
    <source>
        <strain evidence="3 4">Hb8</strain>
    </source>
</reference>
<evidence type="ECO:0000256" key="1">
    <source>
        <dbReference type="SAM" id="SignalP"/>
    </source>
</evidence>
<evidence type="ECO:0000259" key="2">
    <source>
        <dbReference type="Pfam" id="PF14343"/>
    </source>
</evidence>
<keyword evidence="4" id="KW-1185">Reference proteome</keyword>
<proteinExistence type="predicted"/>
<dbReference type="PROSITE" id="PS51257">
    <property type="entry name" value="PROKAR_LIPOPROTEIN"/>
    <property type="match status" value="1"/>
</dbReference>
<dbReference type="InterPro" id="IPR025748">
    <property type="entry name" value="PrcB_C_dom"/>
</dbReference>
<organism evidence="3 4">
    <name type="scientific">Marinobacter salinus</name>
    <dbReference type="NCBI Taxonomy" id="1874317"/>
    <lineage>
        <taxon>Bacteria</taxon>
        <taxon>Pseudomonadati</taxon>
        <taxon>Pseudomonadota</taxon>
        <taxon>Gammaproteobacteria</taxon>
        <taxon>Pseudomonadales</taxon>
        <taxon>Marinobacteraceae</taxon>
        <taxon>Marinobacter</taxon>
    </lineage>
</organism>
<feature type="signal peptide" evidence="1">
    <location>
        <begin position="1"/>
        <end position="25"/>
    </location>
</feature>
<sequence length="159" mass="16689">MIRFRRVLACAVLASAALSAGCAVSQTETSDGAPLARQIAQSAHCGLMAPGHVHLKSRADVERLKSLPARNLSLQPLMAVDFASEHIVLAALGQKPTGGFSVTLAGSKIVDGQLELAVRIREPQPGTMVTQALTTPCAVIAVTATGWNGIRITRVENNR</sequence>